<keyword evidence="1" id="KW-0472">Membrane</keyword>
<sequence length="157" mass="15805">MSTSTSRPVAAGAPQVDPRGLRAAAGITAAVLVLVLLTASASTPIAVGLLAVQAAVFAIGAFLGVRHSPYGLFFARAIRPRLAPPAELEDARPPQFAQLVGLAFAVVGLLGFALGSSVVALVAVGFALVAALLNAVVGFCLGCEMYLLVRRLAPSAA</sequence>
<dbReference type="eggNOG" id="ENOG50327DN">
    <property type="taxonomic scope" value="Bacteria"/>
</dbReference>
<accession>E2SBR2</accession>
<keyword evidence="4" id="KW-1185">Reference proteome</keyword>
<protein>
    <recommendedName>
        <fullName evidence="2">DUF4395 domain-containing protein</fullName>
    </recommendedName>
</protein>
<evidence type="ECO:0000313" key="3">
    <source>
        <dbReference type="EMBL" id="EFQ83198.1"/>
    </source>
</evidence>
<feature type="transmembrane region" description="Helical" evidence="1">
    <location>
        <begin position="21"/>
        <end position="39"/>
    </location>
</feature>
<evidence type="ECO:0000259" key="2">
    <source>
        <dbReference type="Pfam" id="PF14340"/>
    </source>
</evidence>
<feature type="transmembrane region" description="Helical" evidence="1">
    <location>
        <begin position="96"/>
        <end position="114"/>
    </location>
</feature>
<dbReference type="OrthoDB" id="345402at2"/>
<feature type="transmembrane region" description="Helical" evidence="1">
    <location>
        <begin position="45"/>
        <end position="65"/>
    </location>
</feature>
<evidence type="ECO:0000256" key="1">
    <source>
        <dbReference type="SAM" id="Phobius"/>
    </source>
</evidence>
<dbReference type="EMBL" id="ACLF03000005">
    <property type="protein sequence ID" value="EFQ83198.1"/>
    <property type="molecule type" value="Genomic_DNA"/>
</dbReference>
<dbReference type="AlphaFoldDB" id="E2SBR2"/>
<keyword evidence="1" id="KW-0812">Transmembrane</keyword>
<dbReference type="RefSeq" id="WP_007078815.1">
    <property type="nucleotide sequence ID" value="NZ_CM001024.1"/>
</dbReference>
<feature type="transmembrane region" description="Helical" evidence="1">
    <location>
        <begin position="120"/>
        <end position="149"/>
    </location>
</feature>
<feature type="domain" description="DUF4395" evidence="2">
    <location>
        <begin position="16"/>
        <end position="151"/>
    </location>
</feature>
<proteinExistence type="predicted"/>
<dbReference type="Pfam" id="PF14340">
    <property type="entry name" value="DUF4395"/>
    <property type="match status" value="1"/>
</dbReference>
<comment type="caution">
    <text evidence="3">The sequence shown here is derived from an EMBL/GenBank/DDBJ whole genome shotgun (WGS) entry which is preliminary data.</text>
</comment>
<name>E2SBR2_9ACTN</name>
<dbReference type="InterPro" id="IPR025508">
    <property type="entry name" value="DUF4395"/>
</dbReference>
<organism evidence="3 4">
    <name type="scientific">Aeromicrobium marinum DSM 15272</name>
    <dbReference type="NCBI Taxonomy" id="585531"/>
    <lineage>
        <taxon>Bacteria</taxon>
        <taxon>Bacillati</taxon>
        <taxon>Actinomycetota</taxon>
        <taxon>Actinomycetes</taxon>
        <taxon>Propionibacteriales</taxon>
        <taxon>Nocardioidaceae</taxon>
        <taxon>Aeromicrobium</taxon>
    </lineage>
</organism>
<dbReference type="HOGENOM" id="CLU_115719_1_0_11"/>
<dbReference type="Proteomes" id="UP000003111">
    <property type="component" value="Unassembled WGS sequence"/>
</dbReference>
<gene>
    <name evidence="3" type="ORF">HMPREF0063_11471</name>
</gene>
<evidence type="ECO:0000313" key="4">
    <source>
        <dbReference type="Proteomes" id="UP000003111"/>
    </source>
</evidence>
<reference evidence="3" key="1">
    <citation type="submission" date="2010-08" db="EMBL/GenBank/DDBJ databases">
        <authorList>
            <person name="Muzny D."/>
            <person name="Qin X."/>
            <person name="Buhay C."/>
            <person name="Dugan-Rocha S."/>
            <person name="Ding Y."/>
            <person name="Chen G."/>
            <person name="Hawes A."/>
            <person name="Holder M."/>
            <person name="Jhangiani S."/>
            <person name="Johnson A."/>
            <person name="Khan Z."/>
            <person name="Li Z."/>
            <person name="Liu W."/>
            <person name="Liu X."/>
            <person name="Perez L."/>
            <person name="Shen H."/>
            <person name="Wang Q."/>
            <person name="Watt J."/>
            <person name="Xi L."/>
            <person name="Xin Y."/>
            <person name="Zhou J."/>
            <person name="Deng J."/>
            <person name="Jiang H."/>
            <person name="Liu Y."/>
            <person name="Qu J."/>
            <person name="Song X.-Z."/>
            <person name="Zhang L."/>
            <person name="Villasana D."/>
            <person name="Johnson A."/>
            <person name="Liu J."/>
            <person name="Liyanage D."/>
            <person name="Lorensuhewa L."/>
            <person name="Robinson T."/>
            <person name="Song A."/>
            <person name="Song B.-B."/>
            <person name="Dinh H."/>
            <person name="Thornton R."/>
            <person name="Coyle M."/>
            <person name="Francisco L."/>
            <person name="Jackson L."/>
            <person name="Javaid M."/>
            <person name="Korchina V."/>
            <person name="Kovar C."/>
            <person name="Mata R."/>
            <person name="Mathew T."/>
            <person name="Ngo R."/>
            <person name="Nguyen L."/>
            <person name="Nguyen N."/>
            <person name="Okwuonu G."/>
            <person name="Ongeri F."/>
            <person name="Pham C."/>
            <person name="Simmons D."/>
            <person name="Wilczek-Boney K."/>
            <person name="Hale W."/>
            <person name="Jakkamsetti A."/>
            <person name="Pham P."/>
            <person name="Ruth R."/>
            <person name="San Lucas F."/>
            <person name="Warren J."/>
            <person name="Zhang J."/>
            <person name="Zhao Z."/>
            <person name="Zhou C."/>
            <person name="Zhu D."/>
            <person name="Lee S."/>
            <person name="Bess C."/>
            <person name="Blankenburg K."/>
            <person name="Forbes L."/>
            <person name="Fu Q."/>
            <person name="Gubbala S."/>
            <person name="Hirani K."/>
            <person name="Jayaseelan J.C."/>
            <person name="Lara F."/>
            <person name="Munidasa M."/>
            <person name="Palculict T."/>
            <person name="Patil S."/>
            <person name="Pu L.-L."/>
            <person name="Saada N."/>
            <person name="Tang L."/>
            <person name="Weissenberger G."/>
            <person name="Zhu Y."/>
            <person name="Hemphill L."/>
            <person name="Shang Y."/>
            <person name="Youmans B."/>
            <person name="Ayvaz T."/>
            <person name="Ross M."/>
            <person name="Santibanez J."/>
            <person name="Aqrawi P."/>
            <person name="Gross S."/>
            <person name="Joshi V."/>
            <person name="Fowler G."/>
            <person name="Nazareth L."/>
            <person name="Reid J."/>
            <person name="Worley K."/>
            <person name="Petrosino J."/>
            <person name="Highlander S."/>
            <person name="Gibbs R."/>
        </authorList>
    </citation>
    <scope>NUCLEOTIDE SEQUENCE [LARGE SCALE GENOMIC DNA]</scope>
    <source>
        <strain evidence="3">DSM 15272</strain>
    </source>
</reference>
<keyword evidence="1" id="KW-1133">Transmembrane helix</keyword>
<dbReference type="STRING" id="585531.HMPREF0063_11471"/>